<keyword evidence="4" id="KW-1185">Reference proteome</keyword>
<reference evidence="3 4" key="1">
    <citation type="journal article" date="2019" name="Int. J. Syst. Evol. Microbiol.">
        <title>The Global Catalogue of Microorganisms (GCM) 10K type strain sequencing project: providing services to taxonomists for standard genome sequencing and annotation.</title>
        <authorList>
            <consortium name="The Broad Institute Genomics Platform"/>
            <consortium name="The Broad Institute Genome Sequencing Center for Infectious Disease"/>
            <person name="Wu L."/>
            <person name="Ma J."/>
        </authorList>
    </citation>
    <scope>NUCLEOTIDE SEQUENCE [LARGE SCALE GENOMIC DNA]</scope>
    <source>
        <strain evidence="3 4">CGMCC 1.12121</strain>
    </source>
</reference>
<gene>
    <name evidence="3" type="ORF">ACFSBX_06100</name>
</gene>
<dbReference type="AlphaFoldDB" id="A0ABD6CMK9"/>
<dbReference type="RefSeq" id="WP_256419761.1">
    <property type="nucleotide sequence ID" value="NZ_JANHDI010000001.1"/>
</dbReference>
<protein>
    <submittedName>
        <fullName evidence="3">Uncharacterized protein</fullName>
    </submittedName>
</protein>
<proteinExistence type="predicted"/>
<evidence type="ECO:0000256" key="1">
    <source>
        <dbReference type="SAM" id="MobiDB-lite"/>
    </source>
</evidence>
<name>A0ABD6CMK9_9EURY</name>
<dbReference type="EMBL" id="JBHUDK010000005">
    <property type="protein sequence ID" value="MFD1598526.1"/>
    <property type="molecule type" value="Genomic_DNA"/>
</dbReference>
<feature type="region of interest" description="Disordered" evidence="1">
    <location>
        <begin position="30"/>
        <end position="82"/>
    </location>
</feature>
<feature type="compositionally biased region" description="Basic and acidic residues" evidence="1">
    <location>
        <begin position="37"/>
        <end position="53"/>
    </location>
</feature>
<feature type="transmembrane region" description="Helical" evidence="2">
    <location>
        <begin position="91"/>
        <end position="108"/>
    </location>
</feature>
<evidence type="ECO:0000256" key="2">
    <source>
        <dbReference type="SAM" id="Phobius"/>
    </source>
</evidence>
<keyword evidence="2" id="KW-1133">Transmembrane helix</keyword>
<keyword evidence="2" id="KW-0812">Transmembrane</keyword>
<organism evidence="3 4">
    <name type="scientific">Halobellus rarus</name>
    <dbReference type="NCBI Taxonomy" id="1126237"/>
    <lineage>
        <taxon>Archaea</taxon>
        <taxon>Methanobacteriati</taxon>
        <taxon>Methanobacteriota</taxon>
        <taxon>Stenosarchaea group</taxon>
        <taxon>Halobacteria</taxon>
        <taxon>Halobacteriales</taxon>
        <taxon>Haloferacaceae</taxon>
        <taxon>Halobellus</taxon>
    </lineage>
</organism>
<sequence length="109" mass="11623">MLVSAVAFGAGALCLYYGSRDLRTRRALRRLKGRRGARPERDTRSDAPSERADPPAWTDTSIERSTGRGTPGADVVDPPGDPAEDVAIERGFVLLALGGLCLLFGILAL</sequence>
<dbReference type="Proteomes" id="UP001597085">
    <property type="component" value="Unassembled WGS sequence"/>
</dbReference>
<evidence type="ECO:0000313" key="3">
    <source>
        <dbReference type="EMBL" id="MFD1598526.1"/>
    </source>
</evidence>
<comment type="caution">
    <text evidence="3">The sequence shown here is derived from an EMBL/GenBank/DDBJ whole genome shotgun (WGS) entry which is preliminary data.</text>
</comment>
<accession>A0ABD6CMK9</accession>
<evidence type="ECO:0000313" key="4">
    <source>
        <dbReference type="Proteomes" id="UP001597085"/>
    </source>
</evidence>
<keyword evidence="2" id="KW-0472">Membrane</keyword>